<evidence type="ECO:0000256" key="1">
    <source>
        <dbReference type="SAM" id="MobiDB-lite"/>
    </source>
</evidence>
<feature type="region of interest" description="Disordered" evidence="1">
    <location>
        <begin position="95"/>
        <end position="138"/>
    </location>
</feature>
<reference evidence="2 3" key="1">
    <citation type="journal article" date="2016" name="Mol. Biol. Evol.">
        <title>Comparative Genomics of Early-Diverging Mushroom-Forming Fungi Provides Insights into the Origins of Lignocellulose Decay Capabilities.</title>
        <authorList>
            <person name="Nagy L.G."/>
            <person name="Riley R."/>
            <person name="Tritt A."/>
            <person name="Adam C."/>
            <person name="Daum C."/>
            <person name="Floudas D."/>
            <person name="Sun H."/>
            <person name="Yadav J.S."/>
            <person name="Pangilinan J."/>
            <person name="Larsson K.H."/>
            <person name="Matsuura K."/>
            <person name="Barry K."/>
            <person name="Labutti K."/>
            <person name="Kuo R."/>
            <person name="Ohm R.A."/>
            <person name="Bhattacharya S.S."/>
            <person name="Shirouzu T."/>
            <person name="Yoshinaga Y."/>
            <person name="Martin F.M."/>
            <person name="Grigoriev I.V."/>
            <person name="Hibbett D.S."/>
        </authorList>
    </citation>
    <scope>NUCLEOTIDE SEQUENCE [LARGE SCALE GENOMIC DNA]</scope>
    <source>
        <strain evidence="2 3">93-53</strain>
    </source>
</reference>
<dbReference type="GeneID" id="63827317"/>
<sequence length="138" mass="14957">MWRARLVLSHTAFASVPGLCRLSSARIRSSRVQPRRLLLSQYTNANDSFGRVKQFLGPSPSSSTPFILIVPHGCCSFVGMLSYVSCVAKPLAKSSLSQHPRNPDGGMRSKAASPTCVMPRPRTGLRSARTPMTTQAVV</sequence>
<accession>A0A165AZT6</accession>
<name>A0A165AZT6_9APHY</name>
<dbReference type="InParanoid" id="A0A165AZT6"/>
<dbReference type="RefSeq" id="XP_040757703.1">
    <property type="nucleotide sequence ID" value="XM_040910288.1"/>
</dbReference>
<keyword evidence="3" id="KW-1185">Reference proteome</keyword>
<gene>
    <name evidence="2" type="ORF">LAESUDRAFT_732707</name>
</gene>
<proteinExistence type="predicted"/>
<organism evidence="2 3">
    <name type="scientific">Laetiporus sulphureus 93-53</name>
    <dbReference type="NCBI Taxonomy" id="1314785"/>
    <lineage>
        <taxon>Eukaryota</taxon>
        <taxon>Fungi</taxon>
        <taxon>Dikarya</taxon>
        <taxon>Basidiomycota</taxon>
        <taxon>Agaricomycotina</taxon>
        <taxon>Agaricomycetes</taxon>
        <taxon>Polyporales</taxon>
        <taxon>Laetiporus</taxon>
    </lineage>
</organism>
<evidence type="ECO:0000313" key="2">
    <source>
        <dbReference type="EMBL" id="KZS99962.1"/>
    </source>
</evidence>
<dbReference type="Proteomes" id="UP000076871">
    <property type="component" value="Unassembled WGS sequence"/>
</dbReference>
<evidence type="ECO:0000313" key="3">
    <source>
        <dbReference type="Proteomes" id="UP000076871"/>
    </source>
</evidence>
<dbReference type="EMBL" id="KV427703">
    <property type="protein sequence ID" value="KZS99962.1"/>
    <property type="molecule type" value="Genomic_DNA"/>
</dbReference>
<dbReference type="AlphaFoldDB" id="A0A165AZT6"/>
<protein>
    <submittedName>
        <fullName evidence="2">Uncharacterized protein</fullName>
    </submittedName>
</protein>